<keyword evidence="4" id="KW-1185">Reference proteome</keyword>
<dbReference type="SUPFAM" id="SSF81321">
    <property type="entry name" value="Family A G protein-coupled receptor-like"/>
    <property type="match status" value="1"/>
</dbReference>
<dbReference type="PANTHER" id="PTHR23017">
    <property type="entry name" value="SERPENTINE RECEPTOR, CLASS X"/>
    <property type="match status" value="1"/>
</dbReference>
<feature type="transmembrane region" description="Helical" evidence="1">
    <location>
        <begin position="82"/>
        <end position="100"/>
    </location>
</feature>
<keyword evidence="1" id="KW-0472">Membrane</keyword>
<feature type="domain" description="7TM GPCR serpentine receptor class x (Srx)" evidence="2">
    <location>
        <begin position="42"/>
        <end position="99"/>
    </location>
</feature>
<evidence type="ECO:0000256" key="1">
    <source>
        <dbReference type="SAM" id="Phobius"/>
    </source>
</evidence>
<dbReference type="EMBL" id="AZBU02000006">
    <property type="protein sequence ID" value="TKR73337.1"/>
    <property type="molecule type" value="Genomic_DNA"/>
</dbReference>
<keyword evidence="1" id="KW-1133">Transmembrane helix</keyword>
<comment type="caution">
    <text evidence="3">The sequence shown here is derived from an EMBL/GenBank/DDBJ whole genome shotgun (WGS) entry which is preliminary data.</text>
</comment>
<dbReference type="Proteomes" id="UP000298663">
    <property type="component" value="Unassembled WGS sequence"/>
</dbReference>
<dbReference type="PANTHER" id="PTHR23017:SF3">
    <property type="entry name" value="G-PROTEIN COUPLED RECEPTORS FAMILY 1 PROFILE DOMAIN-CONTAINING PROTEIN"/>
    <property type="match status" value="1"/>
</dbReference>
<protein>
    <recommendedName>
        <fullName evidence="2">7TM GPCR serpentine receptor class x (Srx) domain-containing protein</fullName>
    </recommendedName>
</protein>
<reference evidence="3 4" key="1">
    <citation type="journal article" date="2015" name="Genome Biol.">
        <title>Comparative genomics of Steinernema reveals deeply conserved gene regulatory networks.</title>
        <authorList>
            <person name="Dillman A.R."/>
            <person name="Macchietto M."/>
            <person name="Porter C.F."/>
            <person name="Rogers A."/>
            <person name="Williams B."/>
            <person name="Antoshechkin I."/>
            <person name="Lee M.M."/>
            <person name="Goodwin Z."/>
            <person name="Lu X."/>
            <person name="Lewis E.E."/>
            <person name="Goodrich-Blair H."/>
            <person name="Stock S.P."/>
            <person name="Adams B.J."/>
            <person name="Sternberg P.W."/>
            <person name="Mortazavi A."/>
        </authorList>
    </citation>
    <scope>NUCLEOTIDE SEQUENCE [LARGE SCALE GENOMIC DNA]</scope>
    <source>
        <strain evidence="3 4">ALL</strain>
    </source>
</reference>
<reference evidence="3 4" key="2">
    <citation type="journal article" date="2019" name="G3 (Bethesda)">
        <title>Hybrid Assembly of the Genome of the Entomopathogenic Nematode Steinernema carpocapsae Identifies the X-Chromosome.</title>
        <authorList>
            <person name="Serra L."/>
            <person name="Macchietto M."/>
            <person name="Macias-Munoz A."/>
            <person name="McGill C.J."/>
            <person name="Rodriguez I.M."/>
            <person name="Rodriguez B."/>
            <person name="Murad R."/>
            <person name="Mortazavi A."/>
        </authorList>
    </citation>
    <scope>NUCLEOTIDE SEQUENCE [LARGE SCALE GENOMIC DNA]</scope>
    <source>
        <strain evidence="3 4">ALL</strain>
    </source>
</reference>
<dbReference type="Pfam" id="PF10328">
    <property type="entry name" value="7TM_GPCR_Srx"/>
    <property type="match status" value="1"/>
</dbReference>
<proteinExistence type="predicted"/>
<evidence type="ECO:0000313" key="4">
    <source>
        <dbReference type="Proteomes" id="UP000298663"/>
    </source>
</evidence>
<dbReference type="OrthoDB" id="5825164at2759"/>
<sequence length="106" mass="12355">MRFTQDLSLYCKINCGQFFATGKIFRQFKNIPLVLGLGAFSVNYWFGCAACVMHQFIALNRFIAVCLPLMYDKIFKRTNYRLVIVACWTECLIVVIAYYGRSWNLI</sequence>
<evidence type="ECO:0000259" key="2">
    <source>
        <dbReference type="Pfam" id="PF10328"/>
    </source>
</evidence>
<name>A0A4U5MU69_STECR</name>
<gene>
    <name evidence="3" type="ORF">L596_020656</name>
</gene>
<accession>A0A4U5MU69</accession>
<dbReference type="InterPro" id="IPR019430">
    <property type="entry name" value="7TM_GPCR_serpentine_rcpt_Srx"/>
</dbReference>
<dbReference type="Gene3D" id="1.20.1070.10">
    <property type="entry name" value="Rhodopsin 7-helix transmembrane proteins"/>
    <property type="match status" value="1"/>
</dbReference>
<evidence type="ECO:0000313" key="3">
    <source>
        <dbReference type="EMBL" id="TKR73337.1"/>
    </source>
</evidence>
<organism evidence="3 4">
    <name type="scientific">Steinernema carpocapsae</name>
    <name type="common">Entomopathogenic nematode</name>
    <dbReference type="NCBI Taxonomy" id="34508"/>
    <lineage>
        <taxon>Eukaryota</taxon>
        <taxon>Metazoa</taxon>
        <taxon>Ecdysozoa</taxon>
        <taxon>Nematoda</taxon>
        <taxon>Chromadorea</taxon>
        <taxon>Rhabditida</taxon>
        <taxon>Tylenchina</taxon>
        <taxon>Panagrolaimomorpha</taxon>
        <taxon>Strongyloidoidea</taxon>
        <taxon>Steinernematidae</taxon>
        <taxon>Steinernema</taxon>
    </lineage>
</organism>
<keyword evidence="1" id="KW-0812">Transmembrane</keyword>
<dbReference type="AlphaFoldDB" id="A0A4U5MU69"/>